<dbReference type="Proteomes" id="UP000234296">
    <property type="component" value="Unassembled WGS sequence"/>
</dbReference>
<accession>A0ABX4SUS9</accession>
<dbReference type="InterPro" id="IPR000792">
    <property type="entry name" value="Tscrpt_reg_LuxR_C"/>
</dbReference>
<keyword evidence="3" id="KW-0804">Transcription</keyword>
<evidence type="ECO:0000313" key="5">
    <source>
        <dbReference type="EMBL" id="PLR26166.1"/>
    </source>
</evidence>
<name>A0ABX4SUS9_9GAMM</name>
<dbReference type="PROSITE" id="PS50043">
    <property type="entry name" value="HTH_LUXR_2"/>
    <property type="match status" value="1"/>
</dbReference>
<comment type="caution">
    <text evidence="5">The sequence shown here is derived from an EMBL/GenBank/DDBJ whole genome shotgun (WGS) entry which is preliminary data.</text>
</comment>
<sequence length="205" mass="22958">MGITMLSLTLIDNNKWITEGISRYFAGKFIHVKNIDSDDIDSALSKIAGTDLLISELTAYGRDVQFFTELLLKVQRTSPDTRIIVLTDLHEKAVISYVVSLLPGVTFLSKKCSLKALSDAVLGLPLATEFEADVRRTKQTLSAREFGLLRMLGQTSNLTDIGYKLHLSCKTISHHRQSIIRKLNCANNKELFSRLSRMGYHSKPV</sequence>
<dbReference type="InterPro" id="IPR016032">
    <property type="entry name" value="Sig_transdc_resp-reg_C-effctor"/>
</dbReference>
<organism evidence="5 6">
    <name type="scientific">Pantoea endophytica</name>
    <dbReference type="NCBI Taxonomy" id="92488"/>
    <lineage>
        <taxon>Bacteria</taxon>
        <taxon>Pseudomonadati</taxon>
        <taxon>Pseudomonadota</taxon>
        <taxon>Gammaproteobacteria</taxon>
        <taxon>Enterobacterales</taxon>
        <taxon>Erwiniaceae</taxon>
        <taxon>Pantoea</taxon>
    </lineage>
</organism>
<dbReference type="PANTHER" id="PTHR44688">
    <property type="entry name" value="DNA-BINDING TRANSCRIPTIONAL ACTIVATOR DEVR_DOSR"/>
    <property type="match status" value="1"/>
</dbReference>
<dbReference type="Gene3D" id="3.40.50.2300">
    <property type="match status" value="1"/>
</dbReference>
<evidence type="ECO:0000256" key="2">
    <source>
        <dbReference type="ARBA" id="ARBA00023125"/>
    </source>
</evidence>
<dbReference type="SUPFAM" id="SSF46894">
    <property type="entry name" value="C-terminal effector domain of the bipartite response regulators"/>
    <property type="match status" value="1"/>
</dbReference>
<keyword evidence="6" id="KW-1185">Reference proteome</keyword>
<evidence type="ECO:0000313" key="6">
    <source>
        <dbReference type="Proteomes" id="UP000234296"/>
    </source>
</evidence>
<dbReference type="EMBL" id="PJRT01000005">
    <property type="protein sequence ID" value="PLR26166.1"/>
    <property type="molecule type" value="Genomic_DNA"/>
</dbReference>
<dbReference type="PANTHER" id="PTHR44688:SF16">
    <property type="entry name" value="DNA-BINDING TRANSCRIPTIONAL ACTIVATOR DEVR_DOSR"/>
    <property type="match status" value="1"/>
</dbReference>
<dbReference type="Pfam" id="PF00196">
    <property type="entry name" value="GerE"/>
    <property type="match status" value="1"/>
</dbReference>
<protein>
    <recommendedName>
        <fullName evidence="4">HTH luxR-type domain-containing protein</fullName>
    </recommendedName>
</protein>
<feature type="domain" description="HTH luxR-type" evidence="4">
    <location>
        <begin position="134"/>
        <end position="199"/>
    </location>
</feature>
<keyword evidence="2" id="KW-0238">DNA-binding</keyword>
<dbReference type="SMART" id="SM00421">
    <property type="entry name" value="HTH_LUXR"/>
    <property type="match status" value="1"/>
</dbReference>
<evidence type="ECO:0000256" key="3">
    <source>
        <dbReference type="ARBA" id="ARBA00023163"/>
    </source>
</evidence>
<keyword evidence="1" id="KW-0805">Transcription regulation</keyword>
<evidence type="ECO:0000256" key="1">
    <source>
        <dbReference type="ARBA" id="ARBA00023015"/>
    </source>
</evidence>
<gene>
    <name evidence="5" type="ORF">PZBJ_05060</name>
</gene>
<evidence type="ECO:0000259" key="4">
    <source>
        <dbReference type="PROSITE" id="PS50043"/>
    </source>
</evidence>
<reference evidence="6" key="1">
    <citation type="submission" date="2017-12" db="EMBL/GenBank/DDBJ databases">
        <title>The genome sequence of Pantoea sp. 596.</title>
        <authorList>
            <person name="Gao J."/>
            <person name="Mao X."/>
            <person name="Sun J."/>
        </authorList>
    </citation>
    <scope>NUCLEOTIDE SEQUENCE [LARGE SCALE GENOMIC DNA]</scope>
    <source>
        <strain evidence="6">596</strain>
    </source>
</reference>
<proteinExistence type="predicted"/>